<dbReference type="PANTHER" id="PTHR40050">
    <property type="entry name" value="INNER SPORE COAT PROTEIN H"/>
    <property type="match status" value="1"/>
</dbReference>
<dbReference type="RefSeq" id="WP_347436349.1">
    <property type="nucleotide sequence ID" value="NZ_CP089291.1"/>
</dbReference>
<evidence type="ECO:0000313" key="1">
    <source>
        <dbReference type="EMBL" id="UOF89660.1"/>
    </source>
</evidence>
<dbReference type="Proteomes" id="UP000830167">
    <property type="component" value="Chromosome"/>
</dbReference>
<dbReference type="Pfam" id="PF08757">
    <property type="entry name" value="CotH"/>
    <property type="match status" value="1"/>
</dbReference>
<sequence>MSAPEKDDVRTYSLFIHPKDLATLKNDVWSDETVPAKWKIGKKQKEIEISYRGAYTRNLPRKSFRMECKNPPLLFGAREMHWNAEYNDPSLMRTKLSFEFFENIGVLTPAAQHVLLKLNGSILGLYLQIESVDDCFLQKRGMPEGAIYYASNDDANFSLLSPDDDAVKKSLLDGYTRKLGNETDDAYLRTFIYRINTIPRADFAREIMQFLDVDLYLRWLTGVVCTQNFDGFIQNYALYANKAAGQFQMIPWDYDATWGRDVKGRPMEYDYVPIEGYNTLTARILDIPEFRHKYRKLLEEVLETHFTLKCLEHRIESLHDALRPYILSDPYRGKQIGAFDSEVNVILTFISKRNLYLRENLPKLGD</sequence>
<organism evidence="1 2">
    <name type="scientific">Fodinisporobacter ferrooxydans</name>
    <dbReference type="NCBI Taxonomy" id="2901836"/>
    <lineage>
        <taxon>Bacteria</taxon>
        <taxon>Bacillati</taxon>
        <taxon>Bacillota</taxon>
        <taxon>Bacilli</taxon>
        <taxon>Bacillales</taxon>
        <taxon>Alicyclobacillaceae</taxon>
        <taxon>Fodinisporobacter</taxon>
    </lineage>
</organism>
<dbReference type="InterPro" id="IPR014867">
    <property type="entry name" value="Spore_coat_CotH_CotH2/3/7"/>
</dbReference>
<dbReference type="GO" id="GO:0016301">
    <property type="term" value="F:kinase activity"/>
    <property type="evidence" value="ECO:0007669"/>
    <property type="project" value="UniProtKB-KW"/>
</dbReference>
<evidence type="ECO:0000313" key="2">
    <source>
        <dbReference type="Proteomes" id="UP000830167"/>
    </source>
</evidence>
<proteinExistence type="predicted"/>
<keyword evidence="2" id="KW-1185">Reference proteome</keyword>
<gene>
    <name evidence="1" type="ORF">LSG31_17505</name>
</gene>
<reference evidence="1" key="1">
    <citation type="submission" date="2021-12" db="EMBL/GenBank/DDBJ databases">
        <title>Alicyclobacillaceae gen. nov., sp. nov., isolated from chalcocite enrichment system.</title>
        <authorList>
            <person name="Jiang Z."/>
        </authorList>
    </citation>
    <scope>NUCLEOTIDE SEQUENCE</scope>
    <source>
        <strain evidence="1">MYW30-H2</strain>
    </source>
</reference>
<protein>
    <submittedName>
        <fullName evidence="1">CotH kinase family protein</fullName>
    </submittedName>
</protein>
<keyword evidence="1" id="KW-0808">Transferase</keyword>
<accession>A0ABY4CGQ1</accession>
<dbReference type="EMBL" id="CP089291">
    <property type="protein sequence ID" value="UOF89660.1"/>
    <property type="molecule type" value="Genomic_DNA"/>
</dbReference>
<name>A0ABY4CGQ1_9BACL</name>
<keyword evidence="1" id="KW-0418">Kinase</keyword>
<dbReference type="PANTHER" id="PTHR40050:SF1">
    <property type="entry name" value="INNER SPORE COAT PROTEIN H"/>
    <property type="match status" value="1"/>
</dbReference>